<dbReference type="AlphaFoldDB" id="A0A8T0EWB5"/>
<comment type="caution">
    <text evidence="1">The sequence shown here is derived from an EMBL/GenBank/DDBJ whole genome shotgun (WGS) entry which is preliminary data.</text>
</comment>
<dbReference type="EMBL" id="JABXBU010001863">
    <property type="protein sequence ID" value="KAF8782613.1"/>
    <property type="molecule type" value="Genomic_DNA"/>
</dbReference>
<name>A0A8T0EWB5_ARGBR</name>
<reference evidence="1" key="2">
    <citation type="submission" date="2020-06" db="EMBL/GenBank/DDBJ databases">
        <authorList>
            <person name="Sheffer M."/>
        </authorList>
    </citation>
    <scope>NUCLEOTIDE SEQUENCE</scope>
</reference>
<gene>
    <name evidence="1" type="ORF">HNY73_012877</name>
</gene>
<sequence length="187" mass="20985">MQIKTLQKSIQMRIKLPSVVFISDRIGISDRAAAAIASAALQDLDVITEEDKTYVIDRMKIRKVRSTNRRVLIKDNLYTQIIENRGLFFNGRKDITIVQEKRGSKLYKKVISEMPVSLIEKPNSKFLGHVTPKSCTGKDIADSILEFLKDREHNKQLLNFTAVGCDGTVVNTGYNIGVVSLMGKEIG</sequence>
<dbReference type="Proteomes" id="UP000807504">
    <property type="component" value="Unassembled WGS sequence"/>
</dbReference>
<proteinExistence type="predicted"/>
<evidence type="ECO:0000313" key="2">
    <source>
        <dbReference type="Proteomes" id="UP000807504"/>
    </source>
</evidence>
<keyword evidence="2" id="KW-1185">Reference proteome</keyword>
<organism evidence="1 2">
    <name type="scientific">Argiope bruennichi</name>
    <name type="common">Wasp spider</name>
    <name type="synonym">Aranea bruennichi</name>
    <dbReference type="NCBI Taxonomy" id="94029"/>
    <lineage>
        <taxon>Eukaryota</taxon>
        <taxon>Metazoa</taxon>
        <taxon>Ecdysozoa</taxon>
        <taxon>Arthropoda</taxon>
        <taxon>Chelicerata</taxon>
        <taxon>Arachnida</taxon>
        <taxon>Araneae</taxon>
        <taxon>Araneomorphae</taxon>
        <taxon>Entelegynae</taxon>
        <taxon>Araneoidea</taxon>
        <taxon>Araneidae</taxon>
        <taxon>Argiope</taxon>
    </lineage>
</organism>
<accession>A0A8T0EWB5</accession>
<protein>
    <submittedName>
        <fullName evidence="1">Uncharacterized protein</fullName>
    </submittedName>
</protein>
<reference evidence="1" key="1">
    <citation type="journal article" date="2020" name="bioRxiv">
        <title>Chromosome-level reference genome of the European wasp spider Argiope bruennichi: a resource for studies on range expansion and evolutionary adaptation.</title>
        <authorList>
            <person name="Sheffer M.M."/>
            <person name="Hoppe A."/>
            <person name="Krehenwinkel H."/>
            <person name="Uhl G."/>
            <person name="Kuss A.W."/>
            <person name="Jensen L."/>
            <person name="Jensen C."/>
            <person name="Gillespie R.G."/>
            <person name="Hoff K.J."/>
            <person name="Prost S."/>
        </authorList>
    </citation>
    <scope>NUCLEOTIDE SEQUENCE</scope>
</reference>
<evidence type="ECO:0000313" key="1">
    <source>
        <dbReference type="EMBL" id="KAF8782613.1"/>
    </source>
</evidence>